<proteinExistence type="predicted"/>
<dbReference type="EMBL" id="PGOL01002859">
    <property type="protein sequence ID" value="PKI44625.1"/>
    <property type="molecule type" value="Genomic_DNA"/>
</dbReference>
<feature type="compositionally biased region" description="Polar residues" evidence="1">
    <location>
        <begin position="36"/>
        <end position="55"/>
    </location>
</feature>
<evidence type="ECO:0000313" key="2">
    <source>
        <dbReference type="EMBL" id="PKI44625.1"/>
    </source>
</evidence>
<feature type="non-terminal residue" evidence="2">
    <location>
        <position position="72"/>
    </location>
</feature>
<dbReference type="AlphaFoldDB" id="A0A2I0IKT8"/>
<name>A0A2I0IKT8_PUNGR</name>
<gene>
    <name evidence="2" type="ORF">CRG98_034980</name>
</gene>
<accession>A0A2I0IKT8</accession>
<protein>
    <submittedName>
        <fullName evidence="2">Uncharacterized protein</fullName>
    </submittedName>
</protein>
<organism evidence="2 3">
    <name type="scientific">Punica granatum</name>
    <name type="common">Pomegranate</name>
    <dbReference type="NCBI Taxonomy" id="22663"/>
    <lineage>
        <taxon>Eukaryota</taxon>
        <taxon>Viridiplantae</taxon>
        <taxon>Streptophyta</taxon>
        <taxon>Embryophyta</taxon>
        <taxon>Tracheophyta</taxon>
        <taxon>Spermatophyta</taxon>
        <taxon>Magnoliopsida</taxon>
        <taxon>eudicotyledons</taxon>
        <taxon>Gunneridae</taxon>
        <taxon>Pentapetalae</taxon>
        <taxon>rosids</taxon>
        <taxon>malvids</taxon>
        <taxon>Myrtales</taxon>
        <taxon>Lythraceae</taxon>
        <taxon>Punica</taxon>
    </lineage>
</organism>
<evidence type="ECO:0000256" key="1">
    <source>
        <dbReference type="SAM" id="MobiDB-lite"/>
    </source>
</evidence>
<sequence>MTVDQTAPPAHLIRGKPGPIVERSLATAELRAASTVVGNQNPEHRSSTPSDSSLCSGPGGATVFALSRRSTE</sequence>
<evidence type="ECO:0000313" key="3">
    <source>
        <dbReference type="Proteomes" id="UP000233551"/>
    </source>
</evidence>
<keyword evidence="3" id="KW-1185">Reference proteome</keyword>
<comment type="caution">
    <text evidence="2">The sequence shown here is derived from an EMBL/GenBank/DDBJ whole genome shotgun (WGS) entry which is preliminary data.</text>
</comment>
<dbReference type="Proteomes" id="UP000233551">
    <property type="component" value="Unassembled WGS sequence"/>
</dbReference>
<reference evidence="2 3" key="1">
    <citation type="submission" date="2017-11" db="EMBL/GenBank/DDBJ databases">
        <title>De-novo sequencing of pomegranate (Punica granatum L.) genome.</title>
        <authorList>
            <person name="Akparov Z."/>
            <person name="Amiraslanov A."/>
            <person name="Hajiyeva S."/>
            <person name="Abbasov M."/>
            <person name="Kaur K."/>
            <person name="Hamwieh A."/>
            <person name="Solovyev V."/>
            <person name="Salamov A."/>
            <person name="Braich B."/>
            <person name="Kosarev P."/>
            <person name="Mahmoud A."/>
            <person name="Hajiyev E."/>
            <person name="Babayeva S."/>
            <person name="Izzatullayeva V."/>
            <person name="Mammadov A."/>
            <person name="Mammadov A."/>
            <person name="Sharifova S."/>
            <person name="Ojaghi J."/>
            <person name="Eynullazada K."/>
            <person name="Bayramov B."/>
            <person name="Abdulazimova A."/>
            <person name="Shahmuradov I."/>
        </authorList>
    </citation>
    <scope>NUCLEOTIDE SEQUENCE [LARGE SCALE GENOMIC DNA]</scope>
    <source>
        <strain evidence="3">cv. AG2017</strain>
        <tissue evidence="2">Leaf</tissue>
    </source>
</reference>
<feature type="region of interest" description="Disordered" evidence="1">
    <location>
        <begin position="35"/>
        <end position="72"/>
    </location>
</feature>